<accession>A0A7S4UMG8</accession>
<feature type="compositionally biased region" description="Basic and acidic residues" evidence="1">
    <location>
        <begin position="70"/>
        <end position="88"/>
    </location>
</feature>
<feature type="region of interest" description="Disordered" evidence="1">
    <location>
        <begin position="453"/>
        <end position="482"/>
    </location>
</feature>
<feature type="region of interest" description="Disordered" evidence="1">
    <location>
        <begin position="522"/>
        <end position="544"/>
    </location>
</feature>
<feature type="compositionally biased region" description="Acidic residues" evidence="1">
    <location>
        <begin position="456"/>
        <end position="465"/>
    </location>
</feature>
<feature type="compositionally biased region" description="Acidic residues" evidence="1">
    <location>
        <begin position="259"/>
        <end position="269"/>
    </location>
</feature>
<organism evidence="2">
    <name type="scientific">Alexandrium monilatum</name>
    <dbReference type="NCBI Taxonomy" id="311494"/>
    <lineage>
        <taxon>Eukaryota</taxon>
        <taxon>Sar</taxon>
        <taxon>Alveolata</taxon>
        <taxon>Dinophyceae</taxon>
        <taxon>Gonyaulacales</taxon>
        <taxon>Pyrocystaceae</taxon>
        <taxon>Alexandrium</taxon>
    </lineage>
</organism>
<proteinExistence type="predicted"/>
<feature type="compositionally biased region" description="Acidic residues" evidence="1">
    <location>
        <begin position="323"/>
        <end position="332"/>
    </location>
</feature>
<reference evidence="2" key="1">
    <citation type="submission" date="2021-01" db="EMBL/GenBank/DDBJ databases">
        <authorList>
            <person name="Corre E."/>
            <person name="Pelletier E."/>
            <person name="Niang G."/>
            <person name="Scheremetjew M."/>
            <person name="Finn R."/>
            <person name="Kale V."/>
            <person name="Holt S."/>
            <person name="Cochrane G."/>
            <person name="Meng A."/>
            <person name="Brown T."/>
            <person name="Cohen L."/>
        </authorList>
    </citation>
    <scope>NUCLEOTIDE SEQUENCE</scope>
    <source>
        <strain evidence="2">CCMP3105</strain>
    </source>
</reference>
<feature type="region of interest" description="Disordered" evidence="1">
    <location>
        <begin position="60"/>
        <end position="88"/>
    </location>
</feature>
<feature type="region of interest" description="Disordered" evidence="1">
    <location>
        <begin position="170"/>
        <end position="223"/>
    </location>
</feature>
<sequence length="586" mass="61584">MPSCWAACAPCLPRRRPAGPPPAPAPAALAGLRAPAPVAPAARAADGAVRVVVEAKEWGQLADDSDEGEEASRLLERRASAREETRERRLSARAEVLHAAAAAVPAPVASPAQGPIEVVSEAKEWGQLQDDSDEGEEASRLLQRRASARDEMREQRLSVGAEALHLAAAAATAAAPAAPPAHGPVEVVSEAKEWAQLEEDSDEGEVSSVLQRRASARDETRERRLSVGAEVLHRAGATVAPQPPARVLPVMTESKEWGGAEDDSDEEEEASRVLERRASALVETRERRLSAGAAALHLAGVVAPPAPSGDGVPVVVEAKEWGEMAEDSDEGEEASRVLERRASAQEEMRERRLSIGAEALHLAGAVDGAAALSAPAGGVAVVAEAKEWGQVADEDSDEGEEAPLVLQRRASAREEIRERRLSARAEVLHLAGAAVPPAPTGGVPVMAEAKEWGQAVEEDSDEGEEAPLVLQRRASAREETRERRLTAGAEALHMARAAAALPLAPPAPAGGVTVVAESREWGQAADDSDEGEEAKRLLSRASARQATRERRLTAGAEALHQAAHAAGRFEVVCPPAQGQMEVVTLA</sequence>
<gene>
    <name evidence="2" type="ORF">AMON00008_LOCUS25776</name>
</gene>
<feature type="compositionally biased region" description="Basic and acidic residues" evidence="1">
    <location>
        <begin position="333"/>
        <end position="350"/>
    </location>
</feature>
<dbReference type="EMBL" id="HBNR01037381">
    <property type="protein sequence ID" value="CAE4594172.1"/>
    <property type="molecule type" value="Transcribed_RNA"/>
</dbReference>
<feature type="region of interest" description="Disordered" evidence="1">
    <location>
        <begin position="122"/>
        <end position="154"/>
    </location>
</feature>
<dbReference type="AlphaFoldDB" id="A0A7S4UMG8"/>
<evidence type="ECO:0000256" key="1">
    <source>
        <dbReference type="SAM" id="MobiDB-lite"/>
    </source>
</evidence>
<name>A0A7S4UMG8_9DINO</name>
<feature type="region of interest" description="Disordered" evidence="1">
    <location>
        <begin position="235"/>
        <end position="273"/>
    </location>
</feature>
<feature type="region of interest" description="Disordered" evidence="1">
    <location>
        <begin position="323"/>
        <end position="350"/>
    </location>
</feature>
<evidence type="ECO:0000313" key="2">
    <source>
        <dbReference type="EMBL" id="CAE4594172.1"/>
    </source>
</evidence>
<feature type="compositionally biased region" description="Acidic residues" evidence="1">
    <location>
        <begin position="196"/>
        <end position="205"/>
    </location>
</feature>
<protein>
    <submittedName>
        <fullName evidence="2">Uncharacterized protein</fullName>
    </submittedName>
</protein>